<dbReference type="EMBL" id="LXQA010234969">
    <property type="protein sequence ID" value="MCI36563.1"/>
    <property type="molecule type" value="Genomic_DNA"/>
</dbReference>
<keyword evidence="3" id="KW-1185">Reference proteome</keyword>
<dbReference type="Pfam" id="PF20167">
    <property type="entry name" value="Transposase_32"/>
    <property type="match status" value="1"/>
</dbReference>
<proteinExistence type="predicted"/>
<name>A0A392RIY9_9FABA</name>
<organism evidence="2 3">
    <name type="scientific">Trifolium medium</name>
    <dbReference type="NCBI Taxonomy" id="97028"/>
    <lineage>
        <taxon>Eukaryota</taxon>
        <taxon>Viridiplantae</taxon>
        <taxon>Streptophyta</taxon>
        <taxon>Embryophyta</taxon>
        <taxon>Tracheophyta</taxon>
        <taxon>Spermatophyta</taxon>
        <taxon>Magnoliopsida</taxon>
        <taxon>eudicotyledons</taxon>
        <taxon>Gunneridae</taxon>
        <taxon>Pentapetalae</taxon>
        <taxon>rosids</taxon>
        <taxon>fabids</taxon>
        <taxon>Fabales</taxon>
        <taxon>Fabaceae</taxon>
        <taxon>Papilionoideae</taxon>
        <taxon>50 kb inversion clade</taxon>
        <taxon>NPAAA clade</taxon>
        <taxon>Hologalegina</taxon>
        <taxon>IRL clade</taxon>
        <taxon>Trifolieae</taxon>
        <taxon>Trifolium</taxon>
    </lineage>
</organism>
<reference evidence="2 3" key="1">
    <citation type="journal article" date="2018" name="Front. Plant Sci.">
        <title>Red Clover (Trifolium pratense) and Zigzag Clover (T. medium) - A Picture of Genomic Similarities and Differences.</title>
        <authorList>
            <person name="Dluhosova J."/>
            <person name="Istvanek J."/>
            <person name="Nedelnik J."/>
            <person name="Repkova J."/>
        </authorList>
    </citation>
    <scope>NUCLEOTIDE SEQUENCE [LARGE SCALE GENOMIC DNA]</scope>
    <source>
        <strain evidence="3">cv. 10/8</strain>
        <tissue evidence="2">Leaf</tissue>
    </source>
</reference>
<evidence type="ECO:0000259" key="1">
    <source>
        <dbReference type="Pfam" id="PF20167"/>
    </source>
</evidence>
<dbReference type="InterPro" id="IPR046796">
    <property type="entry name" value="Transposase_32_dom"/>
</dbReference>
<comment type="caution">
    <text evidence="2">The sequence shown here is derived from an EMBL/GenBank/DDBJ whole genome shotgun (WGS) entry which is preliminary data.</text>
</comment>
<feature type="domain" description="Putative plant transposon protein" evidence="1">
    <location>
        <begin position="2"/>
        <end position="104"/>
    </location>
</feature>
<dbReference type="Proteomes" id="UP000265520">
    <property type="component" value="Unassembled WGS sequence"/>
</dbReference>
<sequence>MKTITKIGRCYEKLVREFIVNITNDCREGSDEHRKVYVRSKCIKFSPTTINEYLGRNNEAETEEVDLLNKVTEVITGGQVNSWPKKGLLSTGSLSVKYAILNRIGASN</sequence>
<protein>
    <submittedName>
        <fullName evidence="2">Envelope-like protein</fullName>
    </submittedName>
</protein>
<evidence type="ECO:0000313" key="2">
    <source>
        <dbReference type="EMBL" id="MCI36563.1"/>
    </source>
</evidence>
<accession>A0A392RIY9</accession>
<evidence type="ECO:0000313" key="3">
    <source>
        <dbReference type="Proteomes" id="UP000265520"/>
    </source>
</evidence>
<dbReference type="AlphaFoldDB" id="A0A392RIY9"/>